<organism evidence="1 2">
    <name type="scientific">Sungkyunkwania multivorans</name>
    <dbReference type="NCBI Taxonomy" id="1173618"/>
    <lineage>
        <taxon>Bacteria</taxon>
        <taxon>Pseudomonadati</taxon>
        <taxon>Bacteroidota</taxon>
        <taxon>Flavobacteriia</taxon>
        <taxon>Flavobacteriales</taxon>
        <taxon>Flavobacteriaceae</taxon>
        <taxon>Sungkyunkwania</taxon>
    </lineage>
</organism>
<keyword evidence="2" id="KW-1185">Reference proteome</keyword>
<protein>
    <submittedName>
        <fullName evidence="1">Uncharacterized protein</fullName>
    </submittedName>
</protein>
<dbReference type="Proteomes" id="UP001596978">
    <property type="component" value="Unassembled WGS sequence"/>
</dbReference>
<reference evidence="2" key="1">
    <citation type="journal article" date="2019" name="Int. J. Syst. Evol. Microbiol.">
        <title>The Global Catalogue of Microorganisms (GCM) 10K type strain sequencing project: providing services to taxonomists for standard genome sequencing and annotation.</title>
        <authorList>
            <consortium name="The Broad Institute Genomics Platform"/>
            <consortium name="The Broad Institute Genome Sequencing Center for Infectious Disease"/>
            <person name="Wu L."/>
            <person name="Ma J."/>
        </authorList>
    </citation>
    <scope>NUCLEOTIDE SEQUENCE [LARGE SCALE GENOMIC DNA]</scope>
    <source>
        <strain evidence="2">CCUG 62952</strain>
    </source>
</reference>
<evidence type="ECO:0000313" key="1">
    <source>
        <dbReference type="EMBL" id="MFD0864075.1"/>
    </source>
</evidence>
<gene>
    <name evidence="1" type="ORF">ACFQ1M_17810</name>
</gene>
<name>A0ABW3D4U2_9FLAO</name>
<proteinExistence type="predicted"/>
<evidence type="ECO:0000313" key="2">
    <source>
        <dbReference type="Proteomes" id="UP001596978"/>
    </source>
</evidence>
<comment type="caution">
    <text evidence="1">The sequence shown here is derived from an EMBL/GenBank/DDBJ whole genome shotgun (WGS) entry which is preliminary data.</text>
</comment>
<accession>A0ABW3D4U2</accession>
<dbReference type="RefSeq" id="WP_386411031.1">
    <property type="nucleotide sequence ID" value="NZ_JBHTJH010000025.1"/>
</dbReference>
<dbReference type="EMBL" id="JBHTJH010000025">
    <property type="protein sequence ID" value="MFD0864075.1"/>
    <property type="molecule type" value="Genomic_DNA"/>
</dbReference>
<sequence length="215" mass="24877">MILRSLLCYILCAASFAIGFSQEDLKEWTGLKDAAHDIGFCVFHLDMPFCDAHIEELERRQEEAGEDTDVYYFLMKEKWASKRIIDWAQRFEHDGKDGLLLFDIRQNRSPKNSKHYEKSSNNFMLFSLKDSIQFAPARRLSEDKVIVTVLAEKDATILENVLWREFMSGRLGLLSKKILLPIATDEEAHVKYAAFVDALRTFKKAVANDFVQDKN</sequence>